<reference evidence="1" key="1">
    <citation type="journal article" date="2020" name="Nature">
        <title>Giant virus diversity and host interactions through global metagenomics.</title>
        <authorList>
            <person name="Schulz F."/>
            <person name="Roux S."/>
            <person name="Paez-Espino D."/>
            <person name="Jungbluth S."/>
            <person name="Walsh D.A."/>
            <person name="Denef V.J."/>
            <person name="McMahon K.D."/>
            <person name="Konstantinidis K.T."/>
            <person name="Eloe-Fadrosh E.A."/>
            <person name="Kyrpides N.C."/>
            <person name="Woyke T."/>
        </authorList>
    </citation>
    <scope>NUCLEOTIDE SEQUENCE</scope>
    <source>
        <strain evidence="1">GVMAG-M-3300010157-4</strain>
    </source>
</reference>
<accession>A0A6C0B5C5</accession>
<dbReference type="AlphaFoldDB" id="A0A6C0B5C5"/>
<dbReference type="EMBL" id="MN739081">
    <property type="protein sequence ID" value="QHS87417.1"/>
    <property type="molecule type" value="Genomic_DNA"/>
</dbReference>
<protein>
    <submittedName>
        <fullName evidence="1">Uncharacterized protein</fullName>
    </submittedName>
</protein>
<name>A0A6C0B5C5_9ZZZZ</name>
<evidence type="ECO:0000313" key="1">
    <source>
        <dbReference type="EMBL" id="QHS87417.1"/>
    </source>
</evidence>
<sequence length="162" mass="18110">MFVGQSLESAYPIIKESIPASHLGYKTNNRYDGFPPLMSDGRSVVAGAGSETLHQNSILKQMNSNLGSTSSINNAQYREYMVKNARKIMEADFRNASNDVGYYERFADQIRQDNDGSGGPYLYTSVEEKAQPLGYSESDLKSIYLTREELDARRSTAAFRPI</sequence>
<organism evidence="1">
    <name type="scientific">viral metagenome</name>
    <dbReference type="NCBI Taxonomy" id="1070528"/>
    <lineage>
        <taxon>unclassified sequences</taxon>
        <taxon>metagenomes</taxon>
        <taxon>organismal metagenomes</taxon>
    </lineage>
</organism>
<proteinExistence type="predicted"/>